<dbReference type="InterPro" id="IPR006976">
    <property type="entry name" value="VanZ-like"/>
</dbReference>
<reference evidence="4 6" key="2">
    <citation type="submission" date="2016-11" db="EMBL/GenBank/DDBJ databases">
        <title>The potential of Streptococcus salivarius to inhibit the production of volatile sulphur compounds in the oral cavity.</title>
        <authorList>
            <person name="Sun L."/>
            <person name="Li Z."/>
            <person name="Jin D."/>
            <person name="Zhao H."/>
        </authorList>
    </citation>
    <scope>NUCLEOTIDE SEQUENCE [LARGE SCALE GENOMIC DNA]</scope>
    <source>
        <strain evidence="4 6">ICDC2</strain>
    </source>
</reference>
<feature type="domain" description="VanZ-like" evidence="2">
    <location>
        <begin position="81"/>
        <end position="182"/>
    </location>
</feature>
<name>A0A074IV43_STRSL</name>
<reference evidence="3 5" key="1">
    <citation type="submission" date="2014-04" db="EMBL/GenBank/DDBJ databases">
        <title>Variable characteristics of bacteriocin-producing Streptococcus salivarius strains isolated from Malaysian subjects.</title>
        <authorList>
            <person name="Philip K."/>
            <person name="Barbour A."/>
        </authorList>
    </citation>
    <scope>NUCLEOTIDE SEQUENCE [LARGE SCALE GENOMIC DNA]</scope>
    <source>
        <strain evidence="3 5">NU10</strain>
    </source>
</reference>
<organism evidence="3 5">
    <name type="scientific">Streptococcus salivarius</name>
    <dbReference type="NCBI Taxonomy" id="1304"/>
    <lineage>
        <taxon>Bacteria</taxon>
        <taxon>Bacillati</taxon>
        <taxon>Bacillota</taxon>
        <taxon>Bacilli</taxon>
        <taxon>Lactobacillales</taxon>
        <taxon>Streptococcaceae</taxon>
        <taxon>Streptococcus</taxon>
    </lineage>
</organism>
<dbReference type="Pfam" id="PF04892">
    <property type="entry name" value="VanZ"/>
    <property type="match status" value="1"/>
</dbReference>
<dbReference type="EMBL" id="CP018187">
    <property type="protein sequence ID" value="QGU79795.1"/>
    <property type="molecule type" value="Genomic_DNA"/>
</dbReference>
<evidence type="ECO:0000313" key="3">
    <source>
        <dbReference type="EMBL" id="KEO46807.1"/>
    </source>
</evidence>
<evidence type="ECO:0000313" key="6">
    <source>
        <dbReference type="Proteomes" id="UP000422997"/>
    </source>
</evidence>
<dbReference type="EMBL" id="JJMT01000001">
    <property type="protein sequence ID" value="KEO46807.1"/>
    <property type="molecule type" value="Genomic_DNA"/>
</dbReference>
<gene>
    <name evidence="4" type="ORF">BSR19_01005</name>
    <name evidence="3" type="ORF">DL07_00045</name>
</gene>
<evidence type="ECO:0000256" key="1">
    <source>
        <dbReference type="SAM" id="Phobius"/>
    </source>
</evidence>
<dbReference type="Proteomes" id="UP000422997">
    <property type="component" value="Chromosome"/>
</dbReference>
<evidence type="ECO:0000259" key="2">
    <source>
        <dbReference type="Pfam" id="PF04892"/>
    </source>
</evidence>
<keyword evidence="1" id="KW-0472">Membrane</keyword>
<sequence length="196" mass="22642">MAKTLKTLSNILLGSLSLCLSYWFYRGHLEQYVHYIAHYGSYFQVLLNLVIIVLLSYFVYAFLKLLLTRQLKKQTLLLLYFIYFLALFYLLFLKNIGTQGLSLNPLSFARELYWGSHFVPIMNLLMFIPLGLLFSSRLSNLLLCLLTLFTVESIQYFGHLGVFDLGDIALNMLGILVGTAIHQLPQFQTVIKKILR</sequence>
<keyword evidence="1" id="KW-0812">Transmembrane</keyword>
<dbReference type="Proteomes" id="UP000027855">
    <property type="component" value="Unassembled WGS sequence"/>
</dbReference>
<evidence type="ECO:0000313" key="4">
    <source>
        <dbReference type="EMBL" id="QGU79795.1"/>
    </source>
</evidence>
<feature type="transmembrane region" description="Helical" evidence="1">
    <location>
        <begin position="141"/>
        <end position="162"/>
    </location>
</feature>
<feature type="transmembrane region" description="Helical" evidence="1">
    <location>
        <begin position="75"/>
        <end position="92"/>
    </location>
</feature>
<feature type="transmembrane region" description="Helical" evidence="1">
    <location>
        <begin position="7"/>
        <end position="25"/>
    </location>
</feature>
<protein>
    <submittedName>
        <fullName evidence="3">Antibiotic resistance protein VanZ</fullName>
    </submittedName>
    <submittedName>
        <fullName evidence="4">VanZ family protein</fullName>
    </submittedName>
</protein>
<dbReference type="RefSeq" id="WP_002889749.1">
    <property type="nucleotide sequence ID" value="NZ_CAJHJM010000013.1"/>
</dbReference>
<dbReference type="AlphaFoldDB" id="A0A074IV43"/>
<proteinExistence type="predicted"/>
<keyword evidence="1" id="KW-1133">Transmembrane helix</keyword>
<feature type="transmembrane region" description="Helical" evidence="1">
    <location>
        <begin position="112"/>
        <end position="134"/>
    </location>
</feature>
<evidence type="ECO:0000313" key="5">
    <source>
        <dbReference type="Proteomes" id="UP000027855"/>
    </source>
</evidence>
<accession>A0A074IV43</accession>
<feature type="transmembrane region" description="Helical" evidence="1">
    <location>
        <begin position="45"/>
        <end position="63"/>
    </location>
</feature>